<dbReference type="EMBL" id="JAIZAY010000011">
    <property type="protein sequence ID" value="KAJ8033784.1"/>
    <property type="molecule type" value="Genomic_DNA"/>
</dbReference>
<proteinExistence type="inferred from homology"/>
<dbReference type="PROSITE" id="PS00061">
    <property type="entry name" value="ADH_SHORT"/>
    <property type="match status" value="1"/>
</dbReference>
<evidence type="ECO:0000313" key="5">
    <source>
        <dbReference type="Proteomes" id="UP001152320"/>
    </source>
</evidence>
<gene>
    <name evidence="4" type="ORF">HOLleu_24143</name>
</gene>
<dbReference type="GO" id="GO:0005829">
    <property type="term" value="C:cytosol"/>
    <property type="evidence" value="ECO:0007669"/>
    <property type="project" value="TreeGrafter"/>
</dbReference>
<dbReference type="GO" id="GO:0016491">
    <property type="term" value="F:oxidoreductase activity"/>
    <property type="evidence" value="ECO:0007669"/>
    <property type="project" value="UniProtKB-KW"/>
</dbReference>
<dbReference type="Proteomes" id="UP001152320">
    <property type="component" value="Chromosome 11"/>
</dbReference>
<dbReference type="Pfam" id="PF00106">
    <property type="entry name" value="adh_short"/>
    <property type="match status" value="1"/>
</dbReference>
<evidence type="ECO:0000256" key="1">
    <source>
        <dbReference type="ARBA" id="ARBA00006484"/>
    </source>
</evidence>
<keyword evidence="2" id="KW-0560">Oxidoreductase</keyword>
<comment type="caution">
    <text evidence="4">The sequence shown here is derived from an EMBL/GenBank/DDBJ whole genome shotgun (WGS) entry which is preliminary data.</text>
</comment>
<reference evidence="4" key="1">
    <citation type="submission" date="2021-10" db="EMBL/GenBank/DDBJ databases">
        <title>Tropical sea cucumber genome reveals ecological adaptation and Cuvierian tubules defense mechanism.</title>
        <authorList>
            <person name="Chen T."/>
        </authorList>
    </citation>
    <scope>NUCLEOTIDE SEQUENCE</scope>
    <source>
        <strain evidence="4">Nanhai2018</strain>
        <tissue evidence="4">Muscle</tissue>
    </source>
</reference>
<dbReference type="CDD" id="cd05374">
    <property type="entry name" value="17beta-HSD-like_SDR_c"/>
    <property type="match status" value="1"/>
</dbReference>
<name>A0A9Q1BWC4_HOLLE</name>
<dbReference type="InterPro" id="IPR036291">
    <property type="entry name" value="NAD(P)-bd_dom_sf"/>
</dbReference>
<dbReference type="OrthoDB" id="47007at2759"/>
<dbReference type="AlphaFoldDB" id="A0A9Q1BWC4"/>
<dbReference type="PRINTS" id="PR00081">
    <property type="entry name" value="GDHRDH"/>
</dbReference>
<dbReference type="PANTHER" id="PTHR43391">
    <property type="entry name" value="RETINOL DEHYDROGENASE-RELATED"/>
    <property type="match status" value="1"/>
</dbReference>
<accession>A0A9Q1BWC4</accession>
<dbReference type="Gene3D" id="3.40.50.720">
    <property type="entry name" value="NAD(P)-binding Rossmann-like Domain"/>
    <property type="match status" value="1"/>
</dbReference>
<dbReference type="InterPro" id="IPR020904">
    <property type="entry name" value="Sc_DH/Rdtase_CS"/>
</dbReference>
<evidence type="ECO:0000256" key="3">
    <source>
        <dbReference type="RuleBase" id="RU000363"/>
    </source>
</evidence>
<evidence type="ECO:0000313" key="4">
    <source>
        <dbReference type="EMBL" id="KAJ8033784.1"/>
    </source>
</evidence>
<keyword evidence="5" id="KW-1185">Reference proteome</keyword>
<evidence type="ECO:0000256" key="2">
    <source>
        <dbReference type="ARBA" id="ARBA00023002"/>
    </source>
</evidence>
<dbReference type="SUPFAM" id="SSF51735">
    <property type="entry name" value="NAD(P)-binding Rossmann-fold domains"/>
    <property type="match status" value="1"/>
</dbReference>
<protein>
    <submittedName>
        <fullName evidence="4">Retinol dehydrogenase 8</fullName>
    </submittedName>
</protein>
<organism evidence="4 5">
    <name type="scientific">Holothuria leucospilota</name>
    <name type="common">Black long sea cucumber</name>
    <name type="synonym">Mertensiothuria leucospilota</name>
    <dbReference type="NCBI Taxonomy" id="206669"/>
    <lineage>
        <taxon>Eukaryota</taxon>
        <taxon>Metazoa</taxon>
        <taxon>Echinodermata</taxon>
        <taxon>Eleutherozoa</taxon>
        <taxon>Echinozoa</taxon>
        <taxon>Holothuroidea</taxon>
        <taxon>Aspidochirotacea</taxon>
        <taxon>Aspidochirotida</taxon>
        <taxon>Holothuriidae</taxon>
        <taxon>Holothuria</taxon>
    </lineage>
</organism>
<comment type="similarity">
    <text evidence="1 3">Belongs to the short-chain dehydrogenases/reductases (SDR) family.</text>
</comment>
<dbReference type="PRINTS" id="PR00080">
    <property type="entry name" value="SDRFAMILY"/>
</dbReference>
<dbReference type="PANTHER" id="PTHR43391:SF86">
    <property type="entry name" value="SHORT-CHAIN DEHYDROGENASE_REDUCTASE FAMILY PROTEIN"/>
    <property type="match status" value="1"/>
</dbReference>
<dbReference type="InterPro" id="IPR002347">
    <property type="entry name" value="SDR_fam"/>
</dbReference>
<sequence length="297" mass="32375">MADNGEKMAIEKVIVITGCSSGIGLDTAILLAKDRGVKVIATMRNLQKKTSLEKAAGETLNKSLIIKELDISKEESIVNFVKTTLAEEGKIDVLVNNAAIGQIGTFESVSMKQMQDLFQTNFFGTVKITQEVVTHMKKRKSGHVIFVSSVGGLRPFPFSDFYVASKFAIEGIVGNLAPVLRQFNVRITSVEPGPVKTSMGANIEANNQGKLSFGREPQVKGSEDETLMNTFFTNYLGSFAGIEQTGTEIGEVIKKCINEALPPVRIQTSDATIKMAKEVLMDHTGNNVTEELQSFFK</sequence>